<organism evidence="1 2">
    <name type="scientific">Halogranum salarium B-1</name>
    <dbReference type="NCBI Taxonomy" id="1210908"/>
    <lineage>
        <taxon>Archaea</taxon>
        <taxon>Methanobacteriati</taxon>
        <taxon>Methanobacteriota</taxon>
        <taxon>Stenosarchaea group</taxon>
        <taxon>Halobacteria</taxon>
        <taxon>Halobacteriales</taxon>
        <taxon>Haloferacaceae</taxon>
    </lineage>
</organism>
<dbReference type="AlphaFoldDB" id="J3JF25"/>
<gene>
    <name evidence="1" type="ORF">HSB1_22720</name>
</gene>
<accession>J3JF25</accession>
<reference evidence="1 2" key="1">
    <citation type="journal article" date="2012" name="J. Bacteriol.">
        <title>Draft Genome Sequence of the Extremely Halophilic Archaeon Halogranum salarium B-1T.</title>
        <authorList>
            <person name="Kim K.K."/>
            <person name="Lee K.C."/>
            <person name="Lee J.S."/>
        </authorList>
    </citation>
    <scope>NUCLEOTIDE SEQUENCE [LARGE SCALE GENOMIC DNA]</scope>
    <source>
        <strain evidence="1 2">B-1</strain>
    </source>
</reference>
<name>J3JF25_9EURY</name>
<sequence length="53" mass="6349">MCRRRPSFSFSFVTDRFDRVNVYVRKSAREQVPESWPRLVVVRRFVVRFGGVA</sequence>
<dbReference type="EMBL" id="ALJD01000006">
    <property type="protein sequence ID" value="EJN58851.1"/>
    <property type="molecule type" value="Genomic_DNA"/>
</dbReference>
<evidence type="ECO:0000313" key="1">
    <source>
        <dbReference type="EMBL" id="EJN58851.1"/>
    </source>
</evidence>
<evidence type="ECO:0000313" key="2">
    <source>
        <dbReference type="Proteomes" id="UP000007813"/>
    </source>
</evidence>
<dbReference type="Proteomes" id="UP000007813">
    <property type="component" value="Unassembled WGS sequence"/>
</dbReference>
<comment type="caution">
    <text evidence="1">The sequence shown here is derived from an EMBL/GenBank/DDBJ whole genome shotgun (WGS) entry which is preliminary data.</text>
</comment>
<protein>
    <submittedName>
        <fullName evidence="1">Uncharacterized protein</fullName>
    </submittedName>
</protein>
<proteinExistence type="predicted"/>